<comment type="caution">
    <text evidence="1">The sequence shown here is derived from an EMBL/GenBank/DDBJ whole genome shotgun (WGS) entry which is preliminary data.</text>
</comment>
<name>A0A0F8XSE5_9ZZZZ</name>
<gene>
    <name evidence="1" type="ORF">LCGC14_2908250</name>
</gene>
<organism evidence="1">
    <name type="scientific">marine sediment metagenome</name>
    <dbReference type="NCBI Taxonomy" id="412755"/>
    <lineage>
        <taxon>unclassified sequences</taxon>
        <taxon>metagenomes</taxon>
        <taxon>ecological metagenomes</taxon>
    </lineage>
</organism>
<dbReference type="EMBL" id="LAZR01057472">
    <property type="protein sequence ID" value="KKK72002.1"/>
    <property type="molecule type" value="Genomic_DNA"/>
</dbReference>
<accession>A0A0F8XSE5</accession>
<reference evidence="1" key="1">
    <citation type="journal article" date="2015" name="Nature">
        <title>Complex archaea that bridge the gap between prokaryotes and eukaryotes.</title>
        <authorList>
            <person name="Spang A."/>
            <person name="Saw J.H."/>
            <person name="Jorgensen S.L."/>
            <person name="Zaremba-Niedzwiedzka K."/>
            <person name="Martijn J."/>
            <person name="Lind A.E."/>
            <person name="van Eijk R."/>
            <person name="Schleper C."/>
            <person name="Guy L."/>
            <person name="Ettema T.J."/>
        </authorList>
    </citation>
    <scope>NUCLEOTIDE SEQUENCE</scope>
</reference>
<proteinExistence type="predicted"/>
<protein>
    <submittedName>
        <fullName evidence="1">Uncharacterized protein</fullName>
    </submittedName>
</protein>
<dbReference type="AlphaFoldDB" id="A0A0F8XSE5"/>
<sequence length="76" mass="8949">YIVLRCESCDRATPVAYSTLYDAWSEGLCDKHKRSNRKRVTATLRCPCGNHQLYDTPMYRYVFGLVFKEFSTKEMK</sequence>
<evidence type="ECO:0000313" key="1">
    <source>
        <dbReference type="EMBL" id="KKK72002.1"/>
    </source>
</evidence>
<feature type="non-terminal residue" evidence="1">
    <location>
        <position position="1"/>
    </location>
</feature>